<accession>A0AAW0NWA4</accession>
<keyword evidence="4" id="KW-0812">Transmembrane</keyword>
<dbReference type="Proteomes" id="UP001460270">
    <property type="component" value="Unassembled WGS sequence"/>
</dbReference>
<dbReference type="InterPro" id="IPR003877">
    <property type="entry name" value="SPRY_dom"/>
</dbReference>
<dbReference type="Gene3D" id="1.20.1070.10">
    <property type="entry name" value="Rhodopsin 7-helix transmembrane proteins"/>
    <property type="match status" value="1"/>
</dbReference>
<dbReference type="PANTHER" id="PTHR25465:SF31">
    <property type="entry name" value="RING-TYPE DOMAIN-CONTAINING PROTEIN"/>
    <property type="match status" value="1"/>
</dbReference>
<evidence type="ECO:0000259" key="5">
    <source>
        <dbReference type="PROSITE" id="PS50188"/>
    </source>
</evidence>
<feature type="transmembrane region" description="Helical" evidence="4">
    <location>
        <begin position="281"/>
        <end position="305"/>
    </location>
</feature>
<dbReference type="InterPro" id="IPR003879">
    <property type="entry name" value="Butyrophylin_SPRY"/>
</dbReference>
<keyword evidence="1" id="KW-0479">Metal-binding</keyword>
<dbReference type="EMBL" id="JBBPFD010000010">
    <property type="protein sequence ID" value="KAK7910074.1"/>
    <property type="molecule type" value="Genomic_DNA"/>
</dbReference>
<keyword evidence="4" id="KW-0472">Membrane</keyword>
<organism evidence="6 7">
    <name type="scientific">Mugilogobius chulae</name>
    <name type="common">yellowstripe goby</name>
    <dbReference type="NCBI Taxonomy" id="88201"/>
    <lineage>
        <taxon>Eukaryota</taxon>
        <taxon>Metazoa</taxon>
        <taxon>Chordata</taxon>
        <taxon>Craniata</taxon>
        <taxon>Vertebrata</taxon>
        <taxon>Euteleostomi</taxon>
        <taxon>Actinopterygii</taxon>
        <taxon>Neopterygii</taxon>
        <taxon>Teleostei</taxon>
        <taxon>Neoteleostei</taxon>
        <taxon>Acanthomorphata</taxon>
        <taxon>Gobiaria</taxon>
        <taxon>Gobiiformes</taxon>
        <taxon>Gobioidei</taxon>
        <taxon>Gobiidae</taxon>
        <taxon>Gobionellinae</taxon>
        <taxon>Mugilogobius</taxon>
    </lineage>
</organism>
<name>A0AAW0NWA4_9GOBI</name>
<evidence type="ECO:0000313" key="7">
    <source>
        <dbReference type="Proteomes" id="UP001460270"/>
    </source>
</evidence>
<sequence>MRHDFVHVTLDRNTAHTQLLVSEDKLTATLVREKQPYPDHPDRYKKSHQILGSQGLRGRAYFEVKWNDWVDIAMTYKRNGESETFSKGVFGDNNYSWSLRIYDGDFYICHGNVQEPIRRISAGLVGFSAGQMNQVSASFISGIVGVFLDYDAGILSFYEILNEGIPSHLYTFRNKFTQPLFPGFGVWIVYAQRSVGNSVSLVTRPRISFDKIHAGAHADSQPDTEYNISMVGPQDGHLCKPFHHLHFELGLLVCQHRRRLLDVHSLHKSNSMSMSISHSDVFTFHMMMLEMLLVLASALFIYGFYSKTDLITNIGILLVILCVTGQTNFHCLTCVDRYLAVVHPITYLRLKKRGGVTIRNIGIGVAWLLSCIYMTVVARLSSLRSDSSRAGRSRREQEKD</sequence>
<dbReference type="GO" id="GO:0005737">
    <property type="term" value="C:cytoplasm"/>
    <property type="evidence" value="ECO:0007669"/>
    <property type="project" value="UniProtKB-ARBA"/>
</dbReference>
<proteinExistence type="predicted"/>
<keyword evidence="3" id="KW-0862">Zinc</keyword>
<dbReference type="InterPro" id="IPR001870">
    <property type="entry name" value="B30.2/SPRY"/>
</dbReference>
<dbReference type="InterPro" id="IPR051051">
    <property type="entry name" value="E3_ubiq-ligase_TRIM/RNF"/>
</dbReference>
<keyword evidence="2" id="KW-0863">Zinc-finger</keyword>
<protein>
    <recommendedName>
        <fullName evidence="5">B30.2/SPRY domain-containing protein</fullName>
    </recommendedName>
</protein>
<feature type="domain" description="B30.2/SPRY" evidence="5">
    <location>
        <begin position="1"/>
        <end position="202"/>
    </location>
</feature>
<dbReference type="PANTHER" id="PTHR25465">
    <property type="entry name" value="B-BOX DOMAIN CONTAINING"/>
    <property type="match status" value="1"/>
</dbReference>
<gene>
    <name evidence="6" type="ORF">WMY93_014758</name>
</gene>
<dbReference type="InterPro" id="IPR006574">
    <property type="entry name" value="PRY"/>
</dbReference>
<evidence type="ECO:0000256" key="1">
    <source>
        <dbReference type="ARBA" id="ARBA00022723"/>
    </source>
</evidence>
<comment type="caution">
    <text evidence="6">The sequence shown here is derived from an EMBL/GenBank/DDBJ whole genome shotgun (WGS) entry which is preliminary data.</text>
</comment>
<keyword evidence="7" id="KW-1185">Reference proteome</keyword>
<dbReference type="SMART" id="SM00589">
    <property type="entry name" value="PRY"/>
    <property type="match status" value="1"/>
</dbReference>
<evidence type="ECO:0000256" key="3">
    <source>
        <dbReference type="ARBA" id="ARBA00022833"/>
    </source>
</evidence>
<dbReference type="GO" id="GO:0008270">
    <property type="term" value="F:zinc ion binding"/>
    <property type="evidence" value="ECO:0007669"/>
    <property type="project" value="UniProtKB-KW"/>
</dbReference>
<dbReference type="SUPFAM" id="SSF81321">
    <property type="entry name" value="Family A G protein-coupled receptor-like"/>
    <property type="match status" value="1"/>
</dbReference>
<dbReference type="AlphaFoldDB" id="A0AAW0NWA4"/>
<dbReference type="SUPFAM" id="SSF49899">
    <property type="entry name" value="Concanavalin A-like lectins/glucanases"/>
    <property type="match status" value="1"/>
</dbReference>
<feature type="transmembrane region" description="Helical" evidence="4">
    <location>
        <begin position="356"/>
        <end position="376"/>
    </location>
</feature>
<dbReference type="PROSITE" id="PS50188">
    <property type="entry name" value="B302_SPRY"/>
    <property type="match status" value="1"/>
</dbReference>
<dbReference type="Gene3D" id="2.60.120.920">
    <property type="match status" value="1"/>
</dbReference>
<evidence type="ECO:0000256" key="2">
    <source>
        <dbReference type="ARBA" id="ARBA00022771"/>
    </source>
</evidence>
<dbReference type="PRINTS" id="PR01407">
    <property type="entry name" value="BUTYPHLNCDUF"/>
</dbReference>
<reference evidence="7" key="1">
    <citation type="submission" date="2024-04" db="EMBL/GenBank/DDBJ databases">
        <title>Salinicola lusitanus LLJ914,a marine bacterium isolated from the Okinawa Trough.</title>
        <authorList>
            <person name="Li J."/>
        </authorList>
    </citation>
    <scope>NUCLEOTIDE SEQUENCE [LARGE SCALE GENOMIC DNA]</scope>
</reference>
<dbReference type="Pfam" id="PF13765">
    <property type="entry name" value="PRY"/>
    <property type="match status" value="1"/>
</dbReference>
<dbReference type="InterPro" id="IPR043136">
    <property type="entry name" value="B30.2/SPRY_sf"/>
</dbReference>
<dbReference type="InterPro" id="IPR013320">
    <property type="entry name" value="ConA-like_dom_sf"/>
</dbReference>
<keyword evidence="4" id="KW-1133">Transmembrane helix</keyword>
<feature type="transmembrane region" description="Helical" evidence="4">
    <location>
        <begin position="311"/>
        <end position="335"/>
    </location>
</feature>
<evidence type="ECO:0000256" key="4">
    <source>
        <dbReference type="SAM" id="Phobius"/>
    </source>
</evidence>
<dbReference type="Pfam" id="PF00622">
    <property type="entry name" value="SPRY"/>
    <property type="match status" value="1"/>
</dbReference>
<evidence type="ECO:0000313" key="6">
    <source>
        <dbReference type="EMBL" id="KAK7910074.1"/>
    </source>
</evidence>